<keyword evidence="1" id="KW-0378">Hydrolase</keyword>
<dbReference type="PANTHER" id="PTHR10357">
    <property type="entry name" value="ALPHA-AMYLASE FAMILY MEMBER"/>
    <property type="match status" value="1"/>
</dbReference>
<evidence type="ECO:0000256" key="1">
    <source>
        <dbReference type="ARBA" id="ARBA00022801"/>
    </source>
</evidence>
<evidence type="ECO:0000313" key="5">
    <source>
        <dbReference type="Proteomes" id="UP000179129"/>
    </source>
</evidence>
<name>A0A1F5YWU0_9BACT</name>
<protein>
    <submittedName>
        <fullName evidence="4">Alpha-amylase</fullName>
    </submittedName>
</protein>
<dbReference type="InterPro" id="IPR055138">
    <property type="entry name" value="Neopullulanase-like_C"/>
</dbReference>
<evidence type="ECO:0000256" key="2">
    <source>
        <dbReference type="ARBA" id="ARBA00023295"/>
    </source>
</evidence>
<dbReference type="Gene3D" id="3.20.20.80">
    <property type="entry name" value="Glycosidases"/>
    <property type="match status" value="1"/>
</dbReference>
<feature type="non-terminal residue" evidence="4">
    <location>
        <position position="476"/>
    </location>
</feature>
<accession>A0A1F5YWU0</accession>
<dbReference type="Proteomes" id="UP000179129">
    <property type="component" value="Unassembled WGS sequence"/>
</dbReference>
<organism evidence="4 5">
    <name type="scientific">Candidatus Glassbacteria bacterium RIFCSPLOWO2_12_FULL_58_11</name>
    <dbReference type="NCBI Taxonomy" id="1817867"/>
    <lineage>
        <taxon>Bacteria</taxon>
        <taxon>Candidatus Glassiibacteriota</taxon>
    </lineage>
</organism>
<proteinExistence type="predicted"/>
<sequence>MAAFVPDWVSEAIFYQIFPDRYARGSRSPLAPGARFKSWGSPPEAQGFQGGDLYGIAEKLDYLERLGVNALYLNPVFASACNHRYHTYDYYRVDPLLGGDAALRELLDRCHERGMRVVLDGVFNHTGRGFWAFHHLLENGPDSPYLDWFTVRGWPLNAYSSGPGHPPNYDCWAGLPALPRLNTANPEVREYLLGVARHWIEFGIDGWRLDVPEEITSSGFWQEFRRVVKEANPEAYLCGEIWHPAPDWLKGDRFDGVMNYPFSLAALGFFGERTLRKDVRKIDYVLLPLETGAFSGRIERLYSGYRMESHAGLLNLLDSHDTPRALWMLGGDKSALRLAVLFQMTMPGAPCIYYGDEIGLSGGGDPLCRAAFPWQAENTWDTELFEFYRKTTTLRRKYASLRRGKFYRLHANDGVYVFGRSLGEERVVVVLNTNENQSKMTLDLKGFALEGTSFRSEWGKESYVAQNGRLEGLPLP</sequence>
<dbReference type="PANTHER" id="PTHR10357:SF210">
    <property type="entry name" value="MALTODEXTRIN GLUCOSIDASE"/>
    <property type="match status" value="1"/>
</dbReference>
<dbReference type="Gene3D" id="2.60.40.1180">
    <property type="entry name" value="Golgi alpha-mannosidase II"/>
    <property type="match status" value="1"/>
</dbReference>
<evidence type="ECO:0000313" key="4">
    <source>
        <dbReference type="EMBL" id="OGG04660.1"/>
    </source>
</evidence>
<gene>
    <name evidence="4" type="ORF">A3F83_07225</name>
</gene>
<dbReference type="STRING" id="1817867.A3F83_07225"/>
<dbReference type="Pfam" id="PF22460">
    <property type="entry name" value="Neopullulanase-like_C"/>
    <property type="match status" value="1"/>
</dbReference>
<dbReference type="GO" id="GO:0016798">
    <property type="term" value="F:hydrolase activity, acting on glycosyl bonds"/>
    <property type="evidence" value="ECO:0007669"/>
    <property type="project" value="UniProtKB-KW"/>
</dbReference>
<feature type="domain" description="Glycosyl hydrolase family 13 catalytic" evidence="3">
    <location>
        <begin position="16"/>
        <end position="395"/>
    </location>
</feature>
<dbReference type="SUPFAM" id="SSF51445">
    <property type="entry name" value="(Trans)glycosidases"/>
    <property type="match status" value="1"/>
</dbReference>
<dbReference type="CDD" id="cd11338">
    <property type="entry name" value="AmyAc_CMD"/>
    <property type="match status" value="1"/>
</dbReference>
<dbReference type="Pfam" id="PF00128">
    <property type="entry name" value="Alpha-amylase"/>
    <property type="match status" value="1"/>
</dbReference>
<evidence type="ECO:0000259" key="3">
    <source>
        <dbReference type="SMART" id="SM00642"/>
    </source>
</evidence>
<keyword evidence="2" id="KW-0326">Glycosidase</keyword>
<dbReference type="GO" id="GO:0005975">
    <property type="term" value="P:carbohydrate metabolic process"/>
    <property type="evidence" value="ECO:0007669"/>
    <property type="project" value="InterPro"/>
</dbReference>
<dbReference type="InterPro" id="IPR017853">
    <property type="entry name" value="GH"/>
</dbReference>
<dbReference type="SMART" id="SM00642">
    <property type="entry name" value="Aamy"/>
    <property type="match status" value="1"/>
</dbReference>
<dbReference type="InterPro" id="IPR006047">
    <property type="entry name" value="GH13_cat_dom"/>
</dbReference>
<dbReference type="EMBL" id="MFIX01000105">
    <property type="protein sequence ID" value="OGG04660.1"/>
    <property type="molecule type" value="Genomic_DNA"/>
</dbReference>
<dbReference type="InterPro" id="IPR013780">
    <property type="entry name" value="Glyco_hydro_b"/>
</dbReference>
<comment type="caution">
    <text evidence="4">The sequence shown here is derived from an EMBL/GenBank/DDBJ whole genome shotgun (WGS) entry which is preliminary data.</text>
</comment>
<dbReference type="SUPFAM" id="SSF51011">
    <property type="entry name" value="Glycosyl hydrolase domain"/>
    <property type="match status" value="1"/>
</dbReference>
<reference evidence="4 5" key="1">
    <citation type="journal article" date="2016" name="Nat. Commun.">
        <title>Thousands of microbial genomes shed light on interconnected biogeochemical processes in an aquifer system.</title>
        <authorList>
            <person name="Anantharaman K."/>
            <person name="Brown C.T."/>
            <person name="Hug L.A."/>
            <person name="Sharon I."/>
            <person name="Castelle C.J."/>
            <person name="Probst A.J."/>
            <person name="Thomas B.C."/>
            <person name="Singh A."/>
            <person name="Wilkins M.J."/>
            <person name="Karaoz U."/>
            <person name="Brodie E.L."/>
            <person name="Williams K.H."/>
            <person name="Hubbard S.S."/>
            <person name="Banfield J.F."/>
        </authorList>
    </citation>
    <scope>NUCLEOTIDE SEQUENCE [LARGE SCALE GENOMIC DNA]</scope>
</reference>
<dbReference type="AlphaFoldDB" id="A0A1F5YWU0"/>